<sequence>MSYMTCHSDCHPDLLRQMQRHIHSAMAITFPQTSDIFSLSFLHSVAVLIKLAFLSSSASPFLNDWTRGEDNREGGKERE</sequence>
<keyword evidence="3" id="KW-1185">Reference proteome</keyword>
<feature type="region of interest" description="Disordered" evidence="1">
    <location>
        <begin position="60"/>
        <end position="79"/>
    </location>
</feature>
<name>A0A6G1PUB6_CHAAH</name>
<accession>A0A6G1PUB6</accession>
<evidence type="ECO:0000313" key="2">
    <source>
        <dbReference type="EMBL" id="KAF3693900.1"/>
    </source>
</evidence>
<dbReference type="AlphaFoldDB" id="A0A6G1PUB6"/>
<evidence type="ECO:0000313" key="3">
    <source>
        <dbReference type="Proteomes" id="UP000503349"/>
    </source>
</evidence>
<evidence type="ECO:0000256" key="1">
    <source>
        <dbReference type="SAM" id="MobiDB-lite"/>
    </source>
</evidence>
<proteinExistence type="predicted"/>
<reference evidence="3" key="2">
    <citation type="submission" date="2019-02" db="EMBL/GenBank/DDBJ databases">
        <title>Opniocepnalus argus Var Kimnra genome.</title>
        <authorList>
            <person name="Zhou C."/>
            <person name="Xiao S."/>
        </authorList>
    </citation>
    <scope>NUCLEOTIDE SEQUENCE [LARGE SCALE GENOMIC DNA]</scope>
</reference>
<organism evidence="2 3">
    <name type="scientific">Channa argus</name>
    <name type="common">Northern snakehead</name>
    <name type="synonym">Ophicephalus argus</name>
    <dbReference type="NCBI Taxonomy" id="215402"/>
    <lineage>
        <taxon>Eukaryota</taxon>
        <taxon>Metazoa</taxon>
        <taxon>Chordata</taxon>
        <taxon>Craniata</taxon>
        <taxon>Vertebrata</taxon>
        <taxon>Euteleostomi</taxon>
        <taxon>Actinopterygii</taxon>
        <taxon>Neopterygii</taxon>
        <taxon>Teleostei</taxon>
        <taxon>Neoteleostei</taxon>
        <taxon>Acanthomorphata</taxon>
        <taxon>Anabantaria</taxon>
        <taxon>Anabantiformes</taxon>
        <taxon>Channoidei</taxon>
        <taxon>Channidae</taxon>
        <taxon>Channa</taxon>
    </lineage>
</organism>
<reference evidence="2 3" key="1">
    <citation type="submission" date="2019-02" db="EMBL/GenBank/DDBJ databases">
        <title>Opniocepnalus argus genome.</title>
        <authorList>
            <person name="Zhou C."/>
            <person name="Xiao S."/>
        </authorList>
    </citation>
    <scope>NUCLEOTIDE SEQUENCE [LARGE SCALE GENOMIC DNA]</scope>
    <source>
        <strain evidence="2">OARG1902GOOAL</strain>
        <tissue evidence="2">Muscle</tissue>
    </source>
</reference>
<dbReference type="Proteomes" id="UP000503349">
    <property type="component" value="Chromosome 9"/>
</dbReference>
<dbReference type="EMBL" id="CM015720">
    <property type="protein sequence ID" value="KAF3693900.1"/>
    <property type="molecule type" value="Genomic_DNA"/>
</dbReference>
<protein>
    <submittedName>
        <fullName evidence="2">Uncharacterized protein</fullName>
    </submittedName>
</protein>
<gene>
    <name evidence="2" type="ORF">EXN66_Car009576</name>
</gene>
<feature type="compositionally biased region" description="Basic and acidic residues" evidence="1">
    <location>
        <begin position="66"/>
        <end position="79"/>
    </location>
</feature>